<evidence type="ECO:0000256" key="4">
    <source>
        <dbReference type="ARBA" id="ARBA00022692"/>
    </source>
</evidence>
<dbReference type="PANTHER" id="PTHR43867">
    <property type="entry name" value="CELLULOSE SYNTHASE CATALYTIC SUBUNIT A [UDP-FORMING]"/>
    <property type="match status" value="1"/>
</dbReference>
<keyword evidence="5 7" id="KW-1133">Transmembrane helix</keyword>
<keyword evidence="2" id="KW-0328">Glycosyltransferase</keyword>
<dbReference type="GO" id="GO:0016758">
    <property type="term" value="F:hexosyltransferase activity"/>
    <property type="evidence" value="ECO:0007669"/>
    <property type="project" value="TreeGrafter"/>
</dbReference>
<dbReference type="Pfam" id="PF07238">
    <property type="entry name" value="PilZ"/>
    <property type="match status" value="1"/>
</dbReference>
<evidence type="ECO:0000256" key="2">
    <source>
        <dbReference type="ARBA" id="ARBA00022676"/>
    </source>
</evidence>
<dbReference type="GO" id="GO:0035438">
    <property type="term" value="F:cyclic-di-GMP binding"/>
    <property type="evidence" value="ECO:0007669"/>
    <property type="project" value="InterPro"/>
</dbReference>
<feature type="transmembrane region" description="Helical" evidence="7">
    <location>
        <begin position="37"/>
        <end position="62"/>
    </location>
</feature>
<feature type="transmembrane region" description="Helical" evidence="7">
    <location>
        <begin position="415"/>
        <end position="431"/>
    </location>
</feature>
<feature type="domain" description="PilZ" evidence="8">
    <location>
        <begin position="510"/>
        <end position="600"/>
    </location>
</feature>
<evidence type="ECO:0000256" key="6">
    <source>
        <dbReference type="ARBA" id="ARBA00023136"/>
    </source>
</evidence>
<comment type="caution">
    <text evidence="9">The sequence shown here is derived from an EMBL/GenBank/DDBJ whole genome shotgun (WGS) entry which is preliminary data.</text>
</comment>
<dbReference type="eggNOG" id="COG1215">
    <property type="taxonomic scope" value="Bacteria"/>
</dbReference>
<evidence type="ECO:0000256" key="7">
    <source>
        <dbReference type="SAM" id="Phobius"/>
    </source>
</evidence>
<reference evidence="9 10" key="1">
    <citation type="submission" date="2013-03" db="EMBL/GenBank/DDBJ databases">
        <title>The Genome Sequence of Enterococcus sulfureus ATCC_49903 (PacBio/Illumina hybrid assembly).</title>
        <authorList>
            <consortium name="The Broad Institute Genomics Platform"/>
            <consortium name="The Broad Institute Genome Sequencing Center for Infectious Disease"/>
            <person name="Earl A."/>
            <person name="Russ C."/>
            <person name="Gilmore M."/>
            <person name="Surin D."/>
            <person name="Walker B."/>
            <person name="Young S."/>
            <person name="Zeng Q."/>
            <person name="Gargeya S."/>
            <person name="Fitzgerald M."/>
            <person name="Haas B."/>
            <person name="Abouelleil A."/>
            <person name="Allen A.W."/>
            <person name="Alvarado L."/>
            <person name="Arachchi H.M."/>
            <person name="Berlin A.M."/>
            <person name="Chapman S.B."/>
            <person name="Gainer-Dewar J."/>
            <person name="Goldberg J."/>
            <person name="Griggs A."/>
            <person name="Gujja S."/>
            <person name="Hansen M."/>
            <person name="Howarth C."/>
            <person name="Imamovic A."/>
            <person name="Ireland A."/>
            <person name="Larimer J."/>
            <person name="McCowan C."/>
            <person name="Murphy C."/>
            <person name="Pearson M."/>
            <person name="Poon T.W."/>
            <person name="Priest M."/>
            <person name="Roberts A."/>
            <person name="Saif S."/>
            <person name="Shea T."/>
            <person name="Sisk P."/>
            <person name="Sykes S."/>
            <person name="Wortman J."/>
            <person name="Nusbaum C."/>
            <person name="Birren B."/>
        </authorList>
    </citation>
    <scope>NUCLEOTIDE SEQUENCE [LARGE SCALE GENOMIC DNA]</scope>
    <source>
        <strain evidence="9 10">ATCC 49903</strain>
    </source>
</reference>
<name>S0L791_9ENTE</name>
<evidence type="ECO:0000259" key="8">
    <source>
        <dbReference type="Pfam" id="PF07238"/>
    </source>
</evidence>
<dbReference type="PATRIC" id="fig|1140003.3.peg.218"/>
<evidence type="ECO:0000256" key="3">
    <source>
        <dbReference type="ARBA" id="ARBA00022679"/>
    </source>
</evidence>
<comment type="subcellular location">
    <subcellularLocation>
        <location evidence="1">Membrane</location>
        <topology evidence="1">Multi-pass membrane protein</topology>
    </subcellularLocation>
</comment>
<feature type="transmembrane region" description="Helical" evidence="7">
    <location>
        <begin position="12"/>
        <end position="31"/>
    </location>
</feature>
<dbReference type="GO" id="GO:0005886">
    <property type="term" value="C:plasma membrane"/>
    <property type="evidence" value="ECO:0007669"/>
    <property type="project" value="TreeGrafter"/>
</dbReference>
<protein>
    <recommendedName>
        <fullName evidence="8">PilZ domain-containing protein</fullName>
    </recommendedName>
</protein>
<keyword evidence="4 7" id="KW-0812">Transmembrane</keyword>
<keyword evidence="10" id="KW-1185">Reference proteome</keyword>
<feature type="transmembrane region" description="Helical" evidence="7">
    <location>
        <begin position="451"/>
        <end position="473"/>
    </location>
</feature>
<dbReference type="OrthoDB" id="9766299at2"/>
<keyword evidence="3" id="KW-0808">Transferase</keyword>
<evidence type="ECO:0000256" key="5">
    <source>
        <dbReference type="ARBA" id="ARBA00022989"/>
    </source>
</evidence>
<feature type="transmembrane region" description="Helical" evidence="7">
    <location>
        <begin position="479"/>
        <end position="504"/>
    </location>
</feature>
<keyword evidence="6 7" id="KW-0472">Membrane</keyword>
<dbReference type="SUPFAM" id="SSF53448">
    <property type="entry name" value="Nucleotide-diphospho-sugar transferases"/>
    <property type="match status" value="1"/>
</dbReference>
<gene>
    <name evidence="9" type="ORF">I573_00218</name>
</gene>
<dbReference type="RefSeq" id="WP_016184714.1">
    <property type="nucleotide sequence ID" value="NZ_ASWO01000001.1"/>
</dbReference>
<dbReference type="PANTHER" id="PTHR43867:SF2">
    <property type="entry name" value="CELLULOSE SYNTHASE CATALYTIC SUBUNIT A [UDP-FORMING]"/>
    <property type="match status" value="1"/>
</dbReference>
<organism evidence="9 10">
    <name type="scientific">Enterococcus sulfureus ATCC 49903</name>
    <dbReference type="NCBI Taxonomy" id="1140003"/>
    <lineage>
        <taxon>Bacteria</taxon>
        <taxon>Bacillati</taxon>
        <taxon>Bacillota</taxon>
        <taxon>Bacilli</taxon>
        <taxon>Lactobacillales</taxon>
        <taxon>Enterococcaceae</taxon>
        <taxon>Enterococcus</taxon>
    </lineage>
</organism>
<dbReference type="InterPro" id="IPR050321">
    <property type="entry name" value="Glycosyltr_2/OpgH_subfam"/>
</dbReference>
<dbReference type="Proteomes" id="UP000015961">
    <property type="component" value="Unassembled WGS sequence"/>
</dbReference>
<dbReference type="InterPro" id="IPR029044">
    <property type="entry name" value="Nucleotide-diphossugar_trans"/>
</dbReference>
<evidence type="ECO:0000256" key="1">
    <source>
        <dbReference type="ARBA" id="ARBA00004141"/>
    </source>
</evidence>
<evidence type="ECO:0000313" key="10">
    <source>
        <dbReference type="Proteomes" id="UP000015961"/>
    </source>
</evidence>
<dbReference type="AlphaFoldDB" id="S0L791"/>
<sequence>MIKQNSLKKILYFSAFVFTLIYLTWRGLYTLPIQGSWFALIFGILLWFSEIVSNFTAMILVWSKSKTKTVQKPIVDPQDFPDIDVLIVTHNEPADLLLKTVNAACHMDYPDKNKVHIYLSDDMARAEVESLAKKFSIGYIPLTNNTEAKSGNINNALKHTSSPLVATFDADMIPYTEFLMETVPYFIENVQQRLEDEQVKPLGFVQTPQSFYNPDVFQYNLFSEDNIPNEQDFFSKEINVFNNAHDTAIYTGSNTVLSREAIAAAGGFPTDTITEDFELGALINSEGYKSISTLEPMASGLTPYDIPSVINQRIRWGRGVIQSVHNLHLLTNKKLSLPQKLIFLNSYLYWWAFSRRILYILAPILFTVFNTQVVVANFFQLVALWLPSYILVHLSMRDASNRIRTQRWGEVQETIFAPFLVLPILLQTFGIKMKTFKVTNKNATSSKRDLLYALPPAILLFLSILGIVTFNYGKFGSEIMYGSIITFWLCTNIFNLSFSVLFFLGRPIYRASERFLTEIPIQVFENQVCLLETKTYNISENGLAFSSTEPYYIKPDTVLTFYLFDKYNKRIKRQGTIARVQKLGDSWLYGVNLVEADEASYLEYLLLIYSAYNHSLPQTRDPWVTNFDRFIVNIKNRIQQAKPRAYKPSYYPAAHLAIPIQNEELEWTYFDYETLVFSSTISTTENVFHRLHVDSFTLILEFIEEEAPQRYRYRIKNIEELYQDHHFRTYIQTLIKGEQTHADVLAY</sequence>
<proteinExistence type="predicted"/>
<feature type="transmembrane region" description="Helical" evidence="7">
    <location>
        <begin position="357"/>
        <end position="386"/>
    </location>
</feature>
<evidence type="ECO:0000313" key="9">
    <source>
        <dbReference type="EMBL" id="EOT87162.1"/>
    </source>
</evidence>
<dbReference type="InterPro" id="IPR009875">
    <property type="entry name" value="PilZ_domain"/>
</dbReference>
<accession>S0L791</accession>
<dbReference type="EMBL" id="ASWO01000001">
    <property type="protein sequence ID" value="EOT87162.1"/>
    <property type="molecule type" value="Genomic_DNA"/>
</dbReference>
<dbReference type="Pfam" id="PF13641">
    <property type="entry name" value="Glyco_tranf_2_3"/>
    <property type="match status" value="1"/>
</dbReference>
<dbReference type="Gene3D" id="3.90.550.10">
    <property type="entry name" value="Spore Coat Polysaccharide Biosynthesis Protein SpsA, Chain A"/>
    <property type="match status" value="1"/>
</dbReference>
<dbReference type="STRING" id="1140003.OMY_00223"/>
<dbReference type="CDD" id="cd06421">
    <property type="entry name" value="CESA_CelA_like"/>
    <property type="match status" value="1"/>
</dbReference>